<evidence type="ECO:0000313" key="1">
    <source>
        <dbReference type="EMBL" id="KAJ7722066.1"/>
    </source>
</evidence>
<evidence type="ECO:0000313" key="2">
    <source>
        <dbReference type="Proteomes" id="UP001215280"/>
    </source>
</evidence>
<accession>A0AAD7MKT9</accession>
<keyword evidence="2" id="KW-1185">Reference proteome</keyword>
<dbReference type="AlphaFoldDB" id="A0AAD7MKT9"/>
<protein>
    <submittedName>
        <fullName evidence="1">Uncharacterized protein</fullName>
    </submittedName>
</protein>
<comment type="caution">
    <text evidence="1">The sequence shown here is derived from an EMBL/GenBank/DDBJ whole genome shotgun (WGS) entry which is preliminary data.</text>
</comment>
<reference evidence="1" key="1">
    <citation type="submission" date="2023-03" db="EMBL/GenBank/DDBJ databases">
        <title>Massive genome expansion in bonnet fungi (Mycena s.s.) driven by repeated elements and novel gene families across ecological guilds.</title>
        <authorList>
            <consortium name="Lawrence Berkeley National Laboratory"/>
            <person name="Harder C.B."/>
            <person name="Miyauchi S."/>
            <person name="Viragh M."/>
            <person name="Kuo A."/>
            <person name="Thoen E."/>
            <person name="Andreopoulos B."/>
            <person name="Lu D."/>
            <person name="Skrede I."/>
            <person name="Drula E."/>
            <person name="Henrissat B."/>
            <person name="Morin E."/>
            <person name="Kohler A."/>
            <person name="Barry K."/>
            <person name="LaButti K."/>
            <person name="Morin E."/>
            <person name="Salamov A."/>
            <person name="Lipzen A."/>
            <person name="Mereny Z."/>
            <person name="Hegedus B."/>
            <person name="Baldrian P."/>
            <person name="Stursova M."/>
            <person name="Weitz H."/>
            <person name="Taylor A."/>
            <person name="Grigoriev I.V."/>
            <person name="Nagy L.G."/>
            <person name="Martin F."/>
            <person name="Kauserud H."/>
        </authorList>
    </citation>
    <scope>NUCLEOTIDE SEQUENCE</scope>
    <source>
        <strain evidence="1">CBHHK188m</strain>
    </source>
</reference>
<gene>
    <name evidence="1" type="ORF">DFH07DRAFT_972081</name>
</gene>
<dbReference type="Proteomes" id="UP001215280">
    <property type="component" value="Unassembled WGS sequence"/>
</dbReference>
<dbReference type="EMBL" id="JARJLG010000262">
    <property type="protein sequence ID" value="KAJ7722066.1"/>
    <property type="molecule type" value="Genomic_DNA"/>
</dbReference>
<sequence>MASPAQPLASTPLSTSSSATAATMSTTAATTSTLDADTSTDLALASANTSFDALFATRTADACLAFNSGSATNSGTGEQSPFHLLCLGVAAADAQVLLELTHALSENYMGYFQSANSKFTKIFKTVFPNGLPDSSTTSSSTIYSTTSSLAVANGNLMTLSPSAAASTSTLASISISISISTPTSEGSTLPPVKSQLFWRWGASAIWGKALPRPLVLTCAVH</sequence>
<proteinExistence type="predicted"/>
<organism evidence="1 2">
    <name type="scientific">Mycena maculata</name>
    <dbReference type="NCBI Taxonomy" id="230809"/>
    <lineage>
        <taxon>Eukaryota</taxon>
        <taxon>Fungi</taxon>
        <taxon>Dikarya</taxon>
        <taxon>Basidiomycota</taxon>
        <taxon>Agaricomycotina</taxon>
        <taxon>Agaricomycetes</taxon>
        <taxon>Agaricomycetidae</taxon>
        <taxon>Agaricales</taxon>
        <taxon>Marasmiineae</taxon>
        <taxon>Mycenaceae</taxon>
        <taxon>Mycena</taxon>
    </lineage>
</organism>
<name>A0AAD7MKT9_9AGAR</name>